<feature type="chain" id="PRO_5046829406" evidence="1">
    <location>
        <begin position="29"/>
        <end position="183"/>
    </location>
</feature>
<keyword evidence="3" id="KW-1185">Reference proteome</keyword>
<accession>A0ABV3NSE3</accession>
<dbReference type="RefSeq" id="WP_367594665.1">
    <property type="nucleotide sequence ID" value="NZ_JBFMVT010000002.1"/>
</dbReference>
<sequence>MLITSLMNKKLKLVLLILLQITSISTIASEDYSTLVEGNKLFVLTHDNKKLSIPLVEDADDWSIVDNLNKIDGYTYLAIFYNKHSNLEKPEGFCGAGFELWLYIYKIYDHKVDVIGKVLAGSCKKSFSMASLESGFSNDDKDYSSFKWNKSGFSIEWFLKKDERGSSISKTFYSINGLEVYSE</sequence>
<evidence type="ECO:0000313" key="2">
    <source>
        <dbReference type="EMBL" id="MEW7312423.1"/>
    </source>
</evidence>
<dbReference type="Proteomes" id="UP001555342">
    <property type="component" value="Unassembled WGS sequence"/>
</dbReference>
<keyword evidence="1" id="KW-0732">Signal</keyword>
<protein>
    <submittedName>
        <fullName evidence="2">Uncharacterized protein</fullName>
    </submittedName>
</protein>
<reference evidence="2 3" key="1">
    <citation type="submission" date="2024-07" db="EMBL/GenBank/DDBJ databases">
        <authorList>
            <person name="Wang L."/>
        </authorList>
    </citation>
    <scope>NUCLEOTIDE SEQUENCE [LARGE SCALE GENOMIC DNA]</scope>
    <source>
        <strain evidence="2 3">WL359</strain>
    </source>
</reference>
<proteinExistence type="predicted"/>
<feature type="signal peptide" evidence="1">
    <location>
        <begin position="1"/>
        <end position="28"/>
    </location>
</feature>
<name>A0ABV3NSE3_9ENTR</name>
<evidence type="ECO:0000256" key="1">
    <source>
        <dbReference type="SAM" id="SignalP"/>
    </source>
</evidence>
<comment type="caution">
    <text evidence="2">The sequence shown here is derived from an EMBL/GenBank/DDBJ whole genome shotgun (WGS) entry which is preliminary data.</text>
</comment>
<dbReference type="EMBL" id="JBFMVT010000002">
    <property type="protein sequence ID" value="MEW7312423.1"/>
    <property type="molecule type" value="Genomic_DNA"/>
</dbReference>
<organism evidence="2 3">
    <name type="scientific">Buttiauxella gaviniae</name>
    <dbReference type="NCBI Taxonomy" id="82990"/>
    <lineage>
        <taxon>Bacteria</taxon>
        <taxon>Pseudomonadati</taxon>
        <taxon>Pseudomonadota</taxon>
        <taxon>Gammaproteobacteria</taxon>
        <taxon>Enterobacterales</taxon>
        <taxon>Enterobacteriaceae</taxon>
        <taxon>Buttiauxella</taxon>
    </lineage>
</organism>
<evidence type="ECO:0000313" key="3">
    <source>
        <dbReference type="Proteomes" id="UP001555342"/>
    </source>
</evidence>
<gene>
    <name evidence="2" type="ORF">AB1E22_06810</name>
</gene>